<reference evidence="2" key="1">
    <citation type="submission" date="2020-08" db="EMBL/GenBank/DDBJ databases">
        <title>Spodoptera exigua strain:BAW_Kor-Di-RS1 Genome sequencing and assembly.</title>
        <authorList>
            <person name="Kim J."/>
            <person name="Nam H.Y."/>
            <person name="Kwon M."/>
            <person name="Choi J.H."/>
            <person name="Cho S.R."/>
            <person name="Kim G.-H."/>
        </authorList>
    </citation>
    <scope>NUCLEOTIDE SEQUENCE</scope>
    <source>
        <strain evidence="2">BAW_Kor-Di-RS1</strain>
        <tissue evidence="2">Whole-body</tissue>
    </source>
</reference>
<keyword evidence="1" id="KW-0175">Coiled coil</keyword>
<evidence type="ECO:0000256" key="1">
    <source>
        <dbReference type="SAM" id="Coils"/>
    </source>
</evidence>
<accession>A0A835G5N4</accession>
<evidence type="ECO:0000313" key="3">
    <source>
        <dbReference type="Proteomes" id="UP000648187"/>
    </source>
</evidence>
<dbReference type="Proteomes" id="UP000648187">
    <property type="component" value="Unassembled WGS sequence"/>
</dbReference>
<dbReference type="EMBL" id="JACKWZ010000544">
    <property type="protein sequence ID" value="KAF9406832.1"/>
    <property type="molecule type" value="Genomic_DNA"/>
</dbReference>
<proteinExistence type="predicted"/>
<comment type="caution">
    <text evidence="2">The sequence shown here is derived from an EMBL/GenBank/DDBJ whole genome shotgun (WGS) entry which is preliminary data.</text>
</comment>
<feature type="coiled-coil region" evidence="1">
    <location>
        <begin position="47"/>
        <end position="95"/>
    </location>
</feature>
<name>A0A835G5N4_SPOEX</name>
<organism evidence="2 3">
    <name type="scientific">Spodoptera exigua</name>
    <name type="common">Beet armyworm</name>
    <name type="synonym">Noctua fulgens</name>
    <dbReference type="NCBI Taxonomy" id="7107"/>
    <lineage>
        <taxon>Eukaryota</taxon>
        <taxon>Metazoa</taxon>
        <taxon>Ecdysozoa</taxon>
        <taxon>Arthropoda</taxon>
        <taxon>Hexapoda</taxon>
        <taxon>Insecta</taxon>
        <taxon>Pterygota</taxon>
        <taxon>Neoptera</taxon>
        <taxon>Endopterygota</taxon>
        <taxon>Lepidoptera</taxon>
        <taxon>Glossata</taxon>
        <taxon>Ditrysia</taxon>
        <taxon>Noctuoidea</taxon>
        <taxon>Noctuidae</taxon>
        <taxon>Amphipyrinae</taxon>
        <taxon>Spodoptera</taxon>
    </lineage>
</organism>
<gene>
    <name evidence="2" type="ORF">HW555_012929</name>
</gene>
<dbReference type="AlphaFoldDB" id="A0A835G5N4"/>
<evidence type="ECO:0000313" key="2">
    <source>
        <dbReference type="EMBL" id="KAF9406832.1"/>
    </source>
</evidence>
<protein>
    <submittedName>
        <fullName evidence="2">Uncharacterized protein</fullName>
    </submittedName>
</protein>
<sequence>MKMDPHSFDNNITQRKPLKVNSLTDLSSITNEKSIFDTTMMSIPDSLNDDSDTINNLIEQNKKLTVELLSAHQEIENLNNENFRLKSDLQEMIRKSNTCNKICSTPSKKCVTPTHKQKILNLNRDISTDIFERADSKYDKETQTTNTSNQTQNILASEYAHHISTSVNNQNSSTKEQNKNICMKTKERNKLCIISSEKIRGSLSVTEDVFSNHFDFCHYIMPNCNVKQITSDIEQKLKGFTIKDYCLLFIGQNDVRFESEHINAINALKESLQKIKHTNVVICAPTYIRGAPIYNFKAEMFGKLLRLDLLNNDYAYLFDTNYDLSLEMFSNTTGKINKDGLRNIYNRIMDNILIDLSLLDKKYIGQANANIKHKVTNSHQQTINCKSSVLYQK</sequence>
<keyword evidence="3" id="KW-1185">Reference proteome</keyword>